<evidence type="ECO:0000313" key="7">
    <source>
        <dbReference type="EMBL" id="KXU09078.1"/>
    </source>
</evidence>
<dbReference type="Pfam" id="PF01965">
    <property type="entry name" value="DJ-1_PfpI"/>
    <property type="match status" value="1"/>
</dbReference>
<feature type="domain" description="DJ-1/PfpI" evidence="4">
    <location>
        <begin position="26"/>
        <end position="222"/>
    </location>
</feature>
<dbReference type="Proteomes" id="UP000183629">
    <property type="component" value="Unassembled WGS sequence"/>
</dbReference>
<evidence type="ECO:0000259" key="4">
    <source>
        <dbReference type="Pfam" id="PF01965"/>
    </source>
</evidence>
<proteinExistence type="inferred from homology"/>
<reference evidence="5 10" key="2">
    <citation type="submission" date="2014-05" db="EMBL/GenBank/DDBJ databases">
        <title>Genome sequence of Streptococcus gallolyticus.</title>
        <authorList>
            <person name="Del Campo R."/>
        </authorList>
    </citation>
    <scope>NUCLEOTIDE SEQUENCE [LARGE SCALE GENOMIC DNA]</scope>
    <source>
        <strain evidence="5 10">LMG17956</strain>
    </source>
</reference>
<evidence type="ECO:0000313" key="11">
    <source>
        <dbReference type="Proteomes" id="UP000070198"/>
    </source>
</evidence>
<evidence type="ECO:0000313" key="12">
    <source>
        <dbReference type="Proteomes" id="UP000071927"/>
    </source>
</evidence>
<dbReference type="SUPFAM" id="SSF52317">
    <property type="entry name" value="Class I glutamine amidotransferase-like"/>
    <property type="match status" value="1"/>
</dbReference>
<evidence type="ECO:0000313" key="6">
    <source>
        <dbReference type="EMBL" id="KXT69237.1"/>
    </source>
</evidence>
<dbReference type="EMBL" id="LQXV01000174">
    <property type="protein sequence ID" value="KXU09078.1"/>
    <property type="molecule type" value="Genomic_DNA"/>
</dbReference>
<dbReference type="GeneID" id="57921760"/>
<accession>A0A060RIG6</accession>
<dbReference type="EC" id="3.2.-.-" evidence="5"/>
<reference evidence="5 10" key="1">
    <citation type="submission" date="2014-02" db="EMBL/GenBank/DDBJ databases">
        <authorList>
            <person name="Manrique M."/>
        </authorList>
    </citation>
    <scope>NUCLEOTIDE SEQUENCE [LARGE SCALE GENOMIC DNA]</scope>
    <source>
        <strain evidence="5 10">LMG17956</strain>
    </source>
</reference>
<keyword evidence="1" id="KW-0346">Stress response</keyword>
<dbReference type="RefSeq" id="WP_009853799.1">
    <property type="nucleotide sequence ID" value="NZ_CP054015.1"/>
</dbReference>
<evidence type="ECO:0000313" key="5">
    <source>
        <dbReference type="EMBL" id="CDO18588.1"/>
    </source>
</evidence>
<evidence type="ECO:0000313" key="10">
    <source>
        <dbReference type="Proteomes" id="UP000027584"/>
    </source>
</evidence>
<dbReference type="PATRIC" id="fig|315405.11.peg.1145"/>
<dbReference type="GO" id="GO:0019243">
    <property type="term" value="P:methylglyoxal catabolic process to D-lactate via S-lactoyl-glutathione"/>
    <property type="evidence" value="ECO:0007669"/>
    <property type="project" value="TreeGrafter"/>
</dbReference>
<evidence type="ECO:0000256" key="1">
    <source>
        <dbReference type="ARBA" id="ARBA00023016"/>
    </source>
</evidence>
<sequence>MTKAVIVLTNVEKYDPLDRATGLWLSELTHFYDVLVENGVETDFVSPNGGYIPLDPPSLLSMDATDWKYYTDSEFRKNALANTHKPSELNAKDYDFIYYAGGHGTVWDFPKSEEIAELARQIYDNGGIISAVCHGVAGLLALKDDKGTSFVAGKQLTGFSNAEEEANGTTKEVPFLAEDALKAAGALYQSSTPFSDFVVADGRLITGQNPQSVRSLAQKVLETLD</sequence>
<dbReference type="GO" id="GO:0006508">
    <property type="term" value="P:proteolysis"/>
    <property type="evidence" value="ECO:0007669"/>
    <property type="project" value="UniProtKB-KW"/>
</dbReference>
<evidence type="ECO:0000256" key="3">
    <source>
        <dbReference type="ARBA" id="ARBA00038493"/>
    </source>
</evidence>
<keyword evidence="8" id="KW-0645">Protease</keyword>
<reference evidence="13" key="4">
    <citation type="submission" date="2016-10" db="EMBL/GenBank/DDBJ databases">
        <authorList>
            <person name="Varghese N."/>
            <person name="Submissions S."/>
        </authorList>
    </citation>
    <scope>NUCLEOTIDE SEQUENCE [LARGE SCALE GENOMIC DNA]</scope>
    <source>
        <strain evidence="13">LMG 15572</strain>
    </source>
</reference>
<evidence type="ECO:0000313" key="9">
    <source>
        <dbReference type="EMBL" id="SQG79038.1"/>
    </source>
</evidence>
<organism evidence="5 10">
    <name type="scientific">Streptococcus gallolyticus</name>
    <dbReference type="NCBI Taxonomy" id="315405"/>
    <lineage>
        <taxon>Bacteria</taxon>
        <taxon>Bacillati</taxon>
        <taxon>Bacillota</taxon>
        <taxon>Bacilli</taxon>
        <taxon>Lactobacillales</taxon>
        <taxon>Streptococcaceae</taxon>
        <taxon>Streptococcus</taxon>
    </lineage>
</organism>
<dbReference type="InterPro" id="IPR050325">
    <property type="entry name" value="Prot/Nucl_acid_deglycase"/>
</dbReference>
<evidence type="ECO:0000313" key="13">
    <source>
        <dbReference type="Proteomes" id="UP000183629"/>
    </source>
</evidence>
<dbReference type="GO" id="GO:0016798">
    <property type="term" value="F:hydrolase activity, acting on glycosyl bonds"/>
    <property type="evidence" value="ECO:0007669"/>
    <property type="project" value="UniProtKB-KW"/>
</dbReference>
<keyword evidence="2" id="KW-0456">Lyase</keyword>
<keyword evidence="5" id="KW-0326">Glycosidase</keyword>
<dbReference type="InterPro" id="IPR029062">
    <property type="entry name" value="Class_I_gatase-like"/>
</dbReference>
<reference evidence="11 12" key="3">
    <citation type="submission" date="2016-01" db="EMBL/GenBank/DDBJ databases">
        <title>Highly variable Streptococcus oralis are common among viridans streptococci isolated from primates.</title>
        <authorList>
            <person name="Denapaite D."/>
            <person name="Rieger M."/>
            <person name="Koendgen S."/>
            <person name="Brueckner R."/>
            <person name="Ochigava I."/>
            <person name="Kappeler P."/>
            <person name="Maetz-Rensing K."/>
            <person name="Leendertz F."/>
            <person name="Hakenbeck R."/>
        </authorList>
    </citation>
    <scope>NUCLEOTIDE SEQUENCE [LARGE SCALE GENOMIC DNA]</scope>
    <source>
        <strain evidence="6 11">DD02</strain>
        <strain evidence="7 12">DD03</strain>
    </source>
</reference>
<comment type="similarity">
    <text evidence="3">Belongs to the peptidase C56 family. HSP31-like subfamily.</text>
</comment>
<reference evidence="9 14" key="6">
    <citation type="submission" date="2018-06" db="EMBL/GenBank/DDBJ databases">
        <authorList>
            <consortium name="Pathogen Informatics"/>
            <person name="Doyle S."/>
        </authorList>
    </citation>
    <scope>NUCLEOTIDE SEQUENCE [LARGE SCALE GENOMIC DNA]</scope>
    <source>
        <strain evidence="9 14">NCTC13773</strain>
    </source>
</reference>
<gene>
    <name evidence="5" type="ORF">BN963_SGAL_01788</name>
    <name evidence="9" type="ORF">NCTC13773_00839</name>
    <name evidence="8" type="ORF">SAMN05660328_101188</name>
    <name evidence="6" type="ORF">SGADD02_00972</name>
    <name evidence="7" type="ORF">SGADD03_01047</name>
</gene>
<dbReference type="PANTHER" id="PTHR48094:SF11">
    <property type="entry name" value="GLUTATHIONE-INDEPENDENT GLYOXALASE HSP31-RELATED"/>
    <property type="match status" value="1"/>
</dbReference>
<reference evidence="8" key="5">
    <citation type="submission" date="2016-10" db="EMBL/GenBank/DDBJ databases">
        <authorList>
            <person name="de Groot N.N."/>
        </authorList>
    </citation>
    <scope>NUCLEOTIDE SEQUENCE [LARGE SCALE GENOMIC DNA]</scope>
    <source>
        <strain evidence="8">LMG 15572</strain>
    </source>
</reference>
<dbReference type="PANTHER" id="PTHR48094">
    <property type="entry name" value="PROTEIN/NUCLEIC ACID DEGLYCASE DJ-1-RELATED"/>
    <property type="match status" value="1"/>
</dbReference>
<dbReference type="Proteomes" id="UP000070198">
    <property type="component" value="Unassembled WGS sequence"/>
</dbReference>
<keyword evidence="5" id="KW-0378">Hydrolase</keyword>
<dbReference type="AlphaFoldDB" id="A0A060RIG6"/>
<dbReference type="CDD" id="cd03141">
    <property type="entry name" value="GATase1_Hsp31_like"/>
    <property type="match status" value="1"/>
</dbReference>
<dbReference type="Proteomes" id="UP000249013">
    <property type="component" value="Chromosome 1"/>
</dbReference>
<dbReference type="EMBL" id="LS483409">
    <property type="protein sequence ID" value="SQG79038.1"/>
    <property type="molecule type" value="Genomic_DNA"/>
</dbReference>
<keyword evidence="13" id="KW-1185">Reference proteome</keyword>
<evidence type="ECO:0000313" key="8">
    <source>
        <dbReference type="EMBL" id="SFU30980.1"/>
    </source>
</evidence>
<dbReference type="InterPro" id="IPR002818">
    <property type="entry name" value="DJ-1/PfpI"/>
</dbReference>
<dbReference type="Gene3D" id="3.40.50.880">
    <property type="match status" value="1"/>
</dbReference>
<dbReference type="Proteomes" id="UP000071927">
    <property type="component" value="Unassembled WGS sequence"/>
</dbReference>
<dbReference type="EMBL" id="LQOF01000202">
    <property type="protein sequence ID" value="KXT69237.1"/>
    <property type="molecule type" value="Genomic_DNA"/>
</dbReference>
<dbReference type="Proteomes" id="UP000027584">
    <property type="component" value="Unassembled WGS sequence"/>
</dbReference>
<dbReference type="GO" id="GO:0008233">
    <property type="term" value="F:peptidase activity"/>
    <property type="evidence" value="ECO:0007669"/>
    <property type="project" value="UniProtKB-KW"/>
</dbReference>
<dbReference type="EMBL" id="FPBN01000001">
    <property type="protein sequence ID" value="SFU30980.1"/>
    <property type="molecule type" value="Genomic_DNA"/>
</dbReference>
<protein>
    <submittedName>
        <fullName evidence="9">DJ-1/PfpI family protein</fullName>
    </submittedName>
    <submittedName>
        <fullName evidence="8">Putative intracellular protease/amidase</fullName>
    </submittedName>
    <submittedName>
        <fullName evidence="5">ThiJ/PfpI family protein</fullName>
        <ecNumber evidence="5">3.2.-.-</ecNumber>
    </submittedName>
</protein>
<dbReference type="GO" id="GO:0005737">
    <property type="term" value="C:cytoplasm"/>
    <property type="evidence" value="ECO:0007669"/>
    <property type="project" value="TreeGrafter"/>
</dbReference>
<evidence type="ECO:0000256" key="2">
    <source>
        <dbReference type="ARBA" id="ARBA00023239"/>
    </source>
</evidence>
<evidence type="ECO:0000313" key="14">
    <source>
        <dbReference type="Proteomes" id="UP000249013"/>
    </source>
</evidence>
<dbReference type="GO" id="GO:0019172">
    <property type="term" value="F:glyoxalase III activity"/>
    <property type="evidence" value="ECO:0007669"/>
    <property type="project" value="TreeGrafter"/>
</dbReference>
<dbReference type="EMBL" id="CCBC010000198">
    <property type="protein sequence ID" value="CDO18588.1"/>
    <property type="molecule type" value="Genomic_DNA"/>
</dbReference>
<name>A0A060RIG6_9STRE</name>